<keyword evidence="2" id="KW-0614">Plasmid</keyword>
<dbReference type="HOGENOM" id="CLU_1307790_0_0_2"/>
<name>W0JSD9_9EURY</name>
<proteinExistence type="predicted"/>
<gene>
    <name evidence="2" type="ORF">HALLA_03785</name>
</gene>
<dbReference type="AlphaFoldDB" id="W0JSD9"/>
<keyword evidence="3" id="KW-1185">Reference proteome</keyword>
<accession>W0JSD9</accession>
<evidence type="ECO:0000313" key="3">
    <source>
        <dbReference type="Proteomes" id="UP000019024"/>
    </source>
</evidence>
<feature type="transmembrane region" description="Helical" evidence="1">
    <location>
        <begin position="189"/>
        <end position="207"/>
    </location>
</feature>
<feature type="transmembrane region" description="Helical" evidence="1">
    <location>
        <begin position="66"/>
        <end position="85"/>
    </location>
</feature>
<organism evidence="2 3">
    <name type="scientific">Halostagnicola larsenii XH-48</name>
    <dbReference type="NCBI Taxonomy" id="797299"/>
    <lineage>
        <taxon>Archaea</taxon>
        <taxon>Methanobacteriati</taxon>
        <taxon>Methanobacteriota</taxon>
        <taxon>Stenosarchaea group</taxon>
        <taxon>Halobacteria</taxon>
        <taxon>Halobacteriales</taxon>
        <taxon>Natrialbaceae</taxon>
        <taxon>Halostagnicola</taxon>
    </lineage>
</organism>
<dbReference type="GeneID" id="25146929"/>
<keyword evidence="1" id="KW-0472">Membrane</keyword>
<evidence type="ECO:0000256" key="1">
    <source>
        <dbReference type="SAM" id="Phobius"/>
    </source>
</evidence>
<keyword evidence="1" id="KW-0812">Transmembrane</keyword>
<feature type="transmembrane region" description="Helical" evidence="1">
    <location>
        <begin position="32"/>
        <end position="54"/>
    </location>
</feature>
<dbReference type="RefSeq" id="WP_049954413.1">
    <property type="nucleotide sequence ID" value="NZ_CP007056.1"/>
</dbReference>
<feature type="transmembrane region" description="Helical" evidence="1">
    <location>
        <begin position="105"/>
        <end position="125"/>
    </location>
</feature>
<dbReference type="eggNOG" id="ENOG502N5SG">
    <property type="taxonomic scope" value="Archaea"/>
</dbReference>
<feature type="transmembrane region" description="Helical" evidence="1">
    <location>
        <begin position="132"/>
        <end position="153"/>
    </location>
</feature>
<reference evidence="2 3" key="1">
    <citation type="submission" date="2014-01" db="EMBL/GenBank/DDBJ databases">
        <authorList>
            <consortium name="DOE Joint Genome Institute"/>
            <person name="Anderson I."/>
            <person name="Huntemann M."/>
            <person name="Han J."/>
            <person name="Chen A."/>
            <person name="Kyrpides N."/>
            <person name="Mavromatis K."/>
            <person name="Markowitz V."/>
            <person name="Palaniappan K."/>
            <person name="Ivanova N."/>
            <person name="Schaumberg A."/>
            <person name="Pati A."/>
            <person name="Liolios K."/>
            <person name="Nordberg H.P."/>
            <person name="Cantor M.N."/>
            <person name="Hua S.X."/>
            <person name="Woyke T."/>
        </authorList>
    </citation>
    <scope>NUCLEOTIDE SEQUENCE [LARGE SCALE GENOMIC DNA]</scope>
    <source>
        <strain evidence="2 3">XH-48</strain>
        <plasmid evidence="3">1</plasmid>
    </source>
</reference>
<dbReference type="KEGG" id="hlr:HALLA_03785"/>
<geneLocation type="plasmid" evidence="2">
    <name>unnamed</name>
</geneLocation>
<dbReference type="EMBL" id="CP007056">
    <property type="protein sequence ID" value="AHG01524.1"/>
    <property type="molecule type" value="Genomic_DNA"/>
</dbReference>
<sequence>MTNDSTDNFQPTDAVQALSEIEGYSETLTARAFGLTLMTFAFAIAGIPISYSVADPWLASHEYGSYLLTILWLPWIAGAVIHTLIIWSTHSITLGEDPNSGAGGALGFGLTVLYFLISAGVYTVLGSTTISPIIMGISGGIFTIFLGLIFYILYRADWVLLPLIAAGVFIIIANLLLRTISITEIGAGFSTGFIQGATYFITGWVMVLRG</sequence>
<protein>
    <submittedName>
        <fullName evidence="2">Uncharacterized protein</fullName>
    </submittedName>
</protein>
<dbReference type="OrthoDB" id="199324at2157"/>
<evidence type="ECO:0000313" key="2">
    <source>
        <dbReference type="EMBL" id="AHG01524.1"/>
    </source>
</evidence>
<keyword evidence="1" id="KW-1133">Transmembrane helix</keyword>
<dbReference type="Proteomes" id="UP000019024">
    <property type="component" value="Plasmid unnamed"/>
</dbReference>
<feature type="transmembrane region" description="Helical" evidence="1">
    <location>
        <begin position="159"/>
        <end position="177"/>
    </location>
</feature>